<evidence type="ECO:0000313" key="1">
    <source>
        <dbReference type="EMBL" id="MFK7002422.1"/>
    </source>
</evidence>
<dbReference type="Proteomes" id="UP001621713">
    <property type="component" value="Unassembled WGS sequence"/>
</dbReference>
<reference evidence="1 2" key="1">
    <citation type="submission" date="2024-02" db="EMBL/GenBank/DDBJ databases">
        <title>Comparative Genomic Analysis of Flavobacterium Species Causing Columnaris Disease of Freshwater Fish in Thailand: Insights into Virulence and Resistance Mechanisms.</title>
        <authorList>
            <person name="Nguyen D."/>
            <person name="Chokmangmeepisarn P."/>
            <person name="Khianchaikhan K."/>
            <person name="Morishita M."/>
            <person name="Bunnoy A."/>
            <person name="Rodkhum C."/>
        </authorList>
    </citation>
    <scope>NUCLEOTIDE SEQUENCE [LARGE SCALE GENOMIC DNA]</scope>
    <source>
        <strain evidence="1 2">PCBSB2203</strain>
    </source>
</reference>
<comment type="caution">
    <text evidence="1">The sequence shown here is derived from an EMBL/GenBank/DDBJ whole genome shotgun (WGS) entry which is preliminary data.</text>
</comment>
<dbReference type="RefSeq" id="WP_235820805.1">
    <property type="nucleotide sequence ID" value="NZ_JAZHOJ010000001.1"/>
</dbReference>
<accession>A0ABW8PCX1</accession>
<proteinExistence type="predicted"/>
<evidence type="ECO:0000313" key="2">
    <source>
        <dbReference type="Proteomes" id="UP001621713"/>
    </source>
</evidence>
<name>A0ABW8PCX1_9FLAO</name>
<dbReference type="EMBL" id="JAZHOJ010000001">
    <property type="protein sequence ID" value="MFK7002422.1"/>
    <property type="molecule type" value="Genomic_DNA"/>
</dbReference>
<sequence length="423" mass="47118">MKNTIINFILVFSLQFLNAQEANSLKINDTRNTNDAPNFFEHGIKADFKLNSVIGITNPFSGTYSTNLTIGQWDNWNNSGGKHHQLNFNDSGLYYRNALPLDGQWGGWNKLLMAQEGGNLDFFNTSPNRKISGHGDPINYYIGHYNVVGSSGLDLHWHGGIKFGTSVGDIMQITQNGNVGIGTNSPSERLEVNGGSLKITASGNEGAALSLYNSTKTAAGAVWRMHNMTGNYGNSLQFWNYPSDFSSANQRMILYDNGDMNVNGTLTTSKNLYTNDIVTSGSNSWIFHTPDDGRTSLQIAPSINNAWKWDKAFVLKNDGSAYLQGKLAVTELKVTTTPTADFVFEETYNLPKLDDVEKHIKEKKHLPEIASAKEMEKEGVNVGEFQIKLLQKIEELTLYSIEQNKQILELKKEVELLKLKNKK</sequence>
<keyword evidence="2" id="KW-1185">Reference proteome</keyword>
<organism evidence="1 2">
    <name type="scientific">Flavobacterium covae</name>
    <dbReference type="NCBI Taxonomy" id="2906076"/>
    <lineage>
        <taxon>Bacteria</taxon>
        <taxon>Pseudomonadati</taxon>
        <taxon>Bacteroidota</taxon>
        <taxon>Flavobacteriia</taxon>
        <taxon>Flavobacteriales</taxon>
        <taxon>Flavobacteriaceae</taxon>
        <taxon>Flavobacterium</taxon>
    </lineage>
</organism>
<protein>
    <submittedName>
        <fullName evidence="1">Uncharacterized protein</fullName>
    </submittedName>
</protein>
<gene>
    <name evidence="1" type="ORF">V3467_00970</name>
</gene>